<accession>A0A2V5K0B3</accession>
<feature type="region of interest" description="Disordered" evidence="1">
    <location>
        <begin position="96"/>
        <end position="127"/>
    </location>
</feature>
<dbReference type="Gene3D" id="1.10.10.10">
    <property type="entry name" value="Winged helix-like DNA-binding domain superfamily/Winged helix DNA-binding domain"/>
    <property type="match status" value="1"/>
</dbReference>
<reference evidence="3 4" key="1">
    <citation type="submission" date="2018-05" db="EMBL/GenBank/DDBJ databases">
        <title>Paenibacillus flagellatus sp. nov., isolated from selenium mineral soil.</title>
        <authorList>
            <person name="Dai X."/>
        </authorList>
    </citation>
    <scope>NUCLEOTIDE SEQUENCE [LARGE SCALE GENOMIC DNA]</scope>
    <source>
        <strain evidence="3 4">DXL2</strain>
    </source>
</reference>
<feature type="compositionally biased region" description="Basic and acidic residues" evidence="1">
    <location>
        <begin position="104"/>
        <end position="127"/>
    </location>
</feature>
<dbReference type="PANTHER" id="PTHR43252:SF2">
    <property type="entry name" value="TRANSCRIPTION REGULATOR, PADR-LIKE FAMILY"/>
    <property type="match status" value="1"/>
</dbReference>
<feature type="compositionally biased region" description="Gly residues" evidence="1">
    <location>
        <begin position="12"/>
        <end position="25"/>
    </location>
</feature>
<evidence type="ECO:0000313" key="4">
    <source>
        <dbReference type="Proteomes" id="UP000247476"/>
    </source>
</evidence>
<gene>
    <name evidence="3" type="ORF">DLM86_20305</name>
</gene>
<dbReference type="RefSeq" id="WP_110841891.1">
    <property type="nucleotide sequence ID" value="NZ_QJVJ01000009.1"/>
</dbReference>
<protein>
    <submittedName>
        <fullName evidence="3">PadR family transcriptional regulator</fullName>
    </submittedName>
</protein>
<dbReference type="InterPro" id="IPR005149">
    <property type="entry name" value="Tscrpt_reg_PadR_N"/>
</dbReference>
<dbReference type="Proteomes" id="UP000247476">
    <property type="component" value="Unassembled WGS sequence"/>
</dbReference>
<comment type="caution">
    <text evidence="3">The sequence shown here is derived from an EMBL/GenBank/DDBJ whole genome shotgun (WGS) entry which is preliminary data.</text>
</comment>
<dbReference type="AlphaFoldDB" id="A0A2V5K0B3"/>
<keyword evidence="4" id="KW-1185">Reference proteome</keyword>
<sequence length="196" mass="21530">MHDSDSGKPCASGGGAFRSGGRGGPGRRYFGRGSVKFALLELLSGGPMHGYQMMKALEERSDGHYTPSAGSIYPTLAMLEDRGWIVSEEADGKKIYRPTAEGEAALHDWRQRDDRPREDADSAPPRERRLADGFELIRLMTKAEKRAAVHPDSAARYQRFLDGAIRELRAMLAEARAEGRRDAEDGGRDARSGPVL</sequence>
<dbReference type="InterPro" id="IPR036390">
    <property type="entry name" value="WH_DNA-bd_sf"/>
</dbReference>
<dbReference type="OrthoDB" id="9814826at2"/>
<feature type="region of interest" description="Disordered" evidence="1">
    <location>
        <begin position="175"/>
        <end position="196"/>
    </location>
</feature>
<name>A0A2V5K0B3_9BACL</name>
<dbReference type="EMBL" id="QJVJ01000009">
    <property type="protein sequence ID" value="PYI52521.1"/>
    <property type="molecule type" value="Genomic_DNA"/>
</dbReference>
<feature type="region of interest" description="Disordered" evidence="1">
    <location>
        <begin position="1"/>
        <end position="25"/>
    </location>
</feature>
<dbReference type="InterPro" id="IPR036388">
    <property type="entry name" value="WH-like_DNA-bd_sf"/>
</dbReference>
<dbReference type="PANTHER" id="PTHR43252">
    <property type="entry name" value="TRANSCRIPTIONAL REGULATOR YQJI"/>
    <property type="match status" value="1"/>
</dbReference>
<dbReference type="Pfam" id="PF03551">
    <property type="entry name" value="PadR"/>
    <property type="match status" value="1"/>
</dbReference>
<dbReference type="SUPFAM" id="SSF46785">
    <property type="entry name" value="Winged helix' DNA-binding domain"/>
    <property type="match status" value="1"/>
</dbReference>
<evidence type="ECO:0000313" key="3">
    <source>
        <dbReference type="EMBL" id="PYI52521.1"/>
    </source>
</evidence>
<organism evidence="3 4">
    <name type="scientific">Paenibacillus flagellatus</name>
    <dbReference type="NCBI Taxonomy" id="2211139"/>
    <lineage>
        <taxon>Bacteria</taxon>
        <taxon>Bacillati</taxon>
        <taxon>Bacillota</taxon>
        <taxon>Bacilli</taxon>
        <taxon>Bacillales</taxon>
        <taxon>Paenibacillaceae</taxon>
        <taxon>Paenibacillus</taxon>
    </lineage>
</organism>
<feature type="domain" description="Transcription regulator PadR N-terminal" evidence="2">
    <location>
        <begin position="39"/>
        <end position="107"/>
    </location>
</feature>
<evidence type="ECO:0000256" key="1">
    <source>
        <dbReference type="SAM" id="MobiDB-lite"/>
    </source>
</evidence>
<evidence type="ECO:0000259" key="2">
    <source>
        <dbReference type="Pfam" id="PF03551"/>
    </source>
</evidence>
<proteinExistence type="predicted"/>